<keyword evidence="21" id="KW-0325">Glycoprotein</keyword>
<dbReference type="CDD" id="cd00190">
    <property type="entry name" value="Tryp_SPc"/>
    <property type="match status" value="1"/>
</dbReference>
<feature type="binding site" evidence="29">
    <location>
        <position position="245"/>
    </location>
    <ligand>
        <name>Ca(2+)</name>
        <dbReference type="ChEBI" id="CHEBI:29108"/>
        <label>3</label>
    </ligand>
</feature>
<feature type="domain" description="Peptidase S1" evidence="33">
    <location>
        <begin position="451"/>
        <end position="709"/>
    </location>
</feature>
<feature type="binding site" evidence="29">
    <location>
        <position position="143"/>
    </location>
    <ligand>
        <name>Ca(2+)</name>
        <dbReference type="ChEBI" id="CHEBI:29108"/>
        <label>2</label>
    </ligand>
</feature>
<evidence type="ECO:0000256" key="2">
    <source>
        <dbReference type="ARBA" id="ARBA00004241"/>
    </source>
</evidence>
<feature type="disulfide bond" evidence="27">
    <location>
        <begin position="301"/>
        <end position="349"/>
    </location>
</feature>
<dbReference type="Pfam" id="PF00089">
    <property type="entry name" value="Trypsin"/>
    <property type="match status" value="1"/>
</dbReference>
<evidence type="ECO:0000256" key="21">
    <source>
        <dbReference type="ARBA" id="ARBA00023180"/>
    </source>
</evidence>
<dbReference type="PANTHER" id="PTHR24255">
    <property type="entry name" value="COMPLEMENT COMPONENT 1, S SUBCOMPONENT-RELATED"/>
    <property type="match status" value="1"/>
</dbReference>
<dbReference type="Gene3D" id="2.40.10.10">
    <property type="entry name" value="Trypsin-like serine proteases"/>
    <property type="match status" value="2"/>
</dbReference>
<feature type="binding site" evidence="29">
    <location>
        <position position="160"/>
    </location>
    <ligand>
        <name>Ca(2+)</name>
        <dbReference type="ChEBI" id="CHEBI:29108"/>
        <label>2</label>
    </ligand>
</feature>
<dbReference type="Pfam" id="PF07645">
    <property type="entry name" value="EGF_CA"/>
    <property type="match status" value="1"/>
</dbReference>
<protein>
    <recommendedName>
        <fullName evidence="4">complement subcomponent C1r</fullName>
        <ecNumber evidence="4">3.4.21.41</ecNumber>
    </recommendedName>
</protein>
<dbReference type="InterPro" id="IPR001881">
    <property type="entry name" value="EGF-like_Ca-bd_dom"/>
</dbReference>
<keyword evidence="13" id="KW-0677">Repeat</keyword>
<dbReference type="EMBL" id="LC107110">
    <property type="protein sequence ID" value="BAU69611.1"/>
    <property type="molecule type" value="mRNA"/>
</dbReference>
<evidence type="ECO:0000256" key="22">
    <source>
        <dbReference type="ARBA" id="ARBA00023278"/>
    </source>
</evidence>
<dbReference type="InterPro" id="IPR043504">
    <property type="entry name" value="Peptidase_S1_PA_chymotrypsin"/>
</dbReference>
<feature type="signal peptide" evidence="31">
    <location>
        <begin position="1"/>
        <end position="24"/>
    </location>
</feature>
<keyword evidence="15" id="KW-0068">Autocatalytic cleavage</keyword>
<evidence type="ECO:0000256" key="27">
    <source>
        <dbReference type="PIRSR" id="PIRSR001155-2"/>
    </source>
</evidence>
<dbReference type="InterPro" id="IPR000859">
    <property type="entry name" value="CUB_dom"/>
</dbReference>
<feature type="chain" id="PRO_5007524997" description="complement subcomponent C1r" evidence="31">
    <location>
        <begin position="25"/>
        <end position="711"/>
    </location>
</feature>
<dbReference type="EC" id="3.4.21.41" evidence="4"/>
<dbReference type="PRINTS" id="PR00722">
    <property type="entry name" value="CHYMOTRYPSIN"/>
</dbReference>
<evidence type="ECO:0000256" key="23">
    <source>
        <dbReference type="ARBA" id="ARBA00024195"/>
    </source>
</evidence>
<feature type="disulfide bond" evidence="27">
    <location>
        <begin position="615"/>
        <end position="644"/>
    </location>
</feature>
<comment type="function">
    <text evidence="24">Serine protease component of the complement C1 complex, a multiprotein complex that initiates the classical pathway of the complement system, a cascade of proteins that leads to phagocytosis and breakdown of pathogens and signaling that strengthens the adaptive immune system. C1R catalyzes the first enzymatic step in the classical complement pathway: it is activated by the C1Q subcomplex of the C1 complex, which associates with IgG or IgM immunoglobulins complexed with antigens to form antigen-antibody complexes on the surface of pathogens. Immunoglobulin-binding promotes the autocatalytic cleavage and activation of C1R. Activated C1R then cleaves and activates C1S, the second protease of the classical complement pathway. It is unclear if C1R activates C1S within single, strained C1 complexes or between neighboring C1 complexes on surfaces.</text>
</comment>
<evidence type="ECO:0000256" key="31">
    <source>
        <dbReference type="SAM" id="SignalP"/>
    </source>
</evidence>
<feature type="disulfide bond" evidence="27">
    <location>
        <begin position="144"/>
        <end position="158"/>
    </location>
</feature>
<dbReference type="Gene3D" id="2.10.25.10">
    <property type="entry name" value="Laminin"/>
    <property type="match status" value="1"/>
</dbReference>
<evidence type="ECO:0000256" key="29">
    <source>
        <dbReference type="PIRSR" id="PIRSR001155-4"/>
    </source>
</evidence>
<feature type="binding site" evidence="29">
    <location>
        <position position="235"/>
    </location>
    <ligand>
        <name>Ca(2+)</name>
        <dbReference type="ChEBI" id="CHEBI:29108"/>
        <label>3</label>
    </ligand>
</feature>
<dbReference type="CDD" id="cd00041">
    <property type="entry name" value="CUB"/>
    <property type="match status" value="2"/>
</dbReference>
<evidence type="ECO:0000256" key="5">
    <source>
        <dbReference type="ARBA" id="ARBA00022525"/>
    </source>
</evidence>
<dbReference type="GO" id="GO:0004252">
    <property type="term" value="F:serine-type endopeptidase activity"/>
    <property type="evidence" value="ECO:0007669"/>
    <property type="project" value="UniProtKB-EC"/>
</dbReference>
<keyword evidence="22 28" id="KW-0379">Hydroxylation</keyword>
<comment type="similarity">
    <text evidence="23">Belongs to the peptidase S1 family. CLIP subfamily.</text>
</comment>
<dbReference type="InterPro" id="IPR049883">
    <property type="entry name" value="NOTCH1_EGF-like"/>
</dbReference>
<evidence type="ECO:0000256" key="7">
    <source>
        <dbReference type="ARBA" id="ARBA00022553"/>
    </source>
</evidence>
<dbReference type="InterPro" id="IPR001254">
    <property type="entry name" value="Trypsin_dom"/>
</dbReference>
<feature type="disulfide bond" evidence="27">
    <location>
        <begin position="368"/>
        <end position="415"/>
    </location>
</feature>
<dbReference type="SUPFAM" id="SSF49854">
    <property type="entry name" value="Spermadhesin, CUB domain"/>
    <property type="match status" value="2"/>
</dbReference>
<keyword evidence="10" id="KW-0645">Protease</keyword>
<dbReference type="PROSITE" id="PS00010">
    <property type="entry name" value="ASX_HYDROXYL"/>
    <property type="match status" value="1"/>
</dbReference>
<comment type="PTM">
    <text evidence="28">The iron and 2-oxoglutarate dependent 3-hydroxylation of aspartate and asparagine is (R) stereospecific within EGF domains.</text>
</comment>
<dbReference type="InterPro" id="IPR035914">
    <property type="entry name" value="Sperma_CUB_dom_sf"/>
</dbReference>
<keyword evidence="20 27" id="KW-1015">Disulfide bond</keyword>
<dbReference type="InterPro" id="IPR018097">
    <property type="entry name" value="EGF_Ca-bd_CS"/>
</dbReference>
<dbReference type="InterPro" id="IPR009003">
    <property type="entry name" value="Peptidase_S1_PA"/>
</dbReference>
<evidence type="ECO:0000256" key="20">
    <source>
        <dbReference type="ARBA" id="ARBA00023157"/>
    </source>
</evidence>
<feature type="domain" description="CUB" evidence="32">
    <location>
        <begin position="186"/>
        <end position="297"/>
    </location>
</feature>
<evidence type="ECO:0000256" key="25">
    <source>
        <dbReference type="ARBA" id="ARBA00093536"/>
    </source>
</evidence>
<feature type="disulfide bond" evidence="27">
    <location>
        <begin position="242"/>
        <end position="260"/>
    </location>
</feature>
<dbReference type="SMART" id="SM00042">
    <property type="entry name" value="CUB"/>
    <property type="match status" value="2"/>
</dbReference>
<dbReference type="GO" id="GO:0006958">
    <property type="term" value="P:complement activation, classical pathway"/>
    <property type="evidence" value="ECO:0007669"/>
    <property type="project" value="UniProtKB-KW"/>
</dbReference>
<evidence type="ECO:0000256" key="12">
    <source>
        <dbReference type="ARBA" id="ARBA00022729"/>
    </source>
</evidence>
<proteinExistence type="evidence at transcript level"/>
<feature type="modified residue" description="Phosphoserine; by CK2" evidence="28">
    <location>
        <position position="198"/>
    </location>
</feature>
<keyword evidence="18" id="KW-0391">Immunity</keyword>
<feature type="binding site" evidence="29">
    <location>
        <position position="124"/>
    </location>
    <ligand>
        <name>Ca(2+)</name>
        <dbReference type="ChEBI" id="CHEBI:29108"/>
        <label>1</label>
    </ligand>
</feature>
<dbReference type="SMART" id="SM00032">
    <property type="entry name" value="CCP"/>
    <property type="match status" value="2"/>
</dbReference>
<feature type="modified residue" description="(3R)-3-hydroxyasparagine" evidence="28">
    <location>
        <position position="160"/>
    </location>
</feature>
<keyword evidence="12 31" id="KW-0732">Signal</keyword>
<keyword evidence="17 29" id="KW-0106">Calcium</keyword>
<dbReference type="FunFam" id="2.10.70.10:FF:000016">
    <property type="entry name" value="Mannan-binding lectin serine protease 1"/>
    <property type="match status" value="1"/>
</dbReference>
<dbReference type="FunFam" id="2.60.120.290:FF:000012">
    <property type="entry name" value="mannan-binding lectin serine protease 1 isoform X1"/>
    <property type="match status" value="1"/>
</dbReference>
<feature type="active site" description="Charge relay system" evidence="26">
    <location>
        <position position="659"/>
    </location>
</feature>
<feature type="disulfide bond" evidence="27">
    <location>
        <begin position="399"/>
        <end position="433"/>
    </location>
</feature>
<evidence type="ECO:0000256" key="1">
    <source>
        <dbReference type="ARBA" id="ARBA00001057"/>
    </source>
</evidence>
<evidence type="ECO:0000256" key="24">
    <source>
        <dbReference type="ARBA" id="ARBA00093383"/>
    </source>
</evidence>
<feature type="binding site" evidence="29">
    <location>
        <position position="284"/>
    </location>
    <ligand>
        <name>Ca(2+)</name>
        <dbReference type="ChEBI" id="CHEBI:29108"/>
        <label>3</label>
    </ligand>
</feature>
<dbReference type="InterPro" id="IPR035976">
    <property type="entry name" value="Sushi/SCR/CCP_sf"/>
</dbReference>
<dbReference type="FunFam" id="2.60.120.290:FF:000006">
    <property type="entry name" value="Mannan-binding lectin serine protease 1"/>
    <property type="match status" value="1"/>
</dbReference>
<dbReference type="FunFam" id="2.40.10.10:FF:000002">
    <property type="entry name" value="Transmembrane protease serine"/>
    <property type="match status" value="1"/>
</dbReference>
<accession>A0A146GED2</accession>
<keyword evidence="7 28" id="KW-0597">Phosphoprotein</keyword>
<dbReference type="EMBL" id="LC107111">
    <property type="protein sequence ID" value="BAU69612.1"/>
    <property type="molecule type" value="mRNA"/>
</dbReference>
<dbReference type="GO" id="GO:0009986">
    <property type="term" value="C:cell surface"/>
    <property type="evidence" value="ECO:0007669"/>
    <property type="project" value="UniProtKB-SubCell"/>
</dbReference>
<feature type="active site" description="Charge relay system" evidence="26">
    <location>
        <position position="492"/>
    </location>
</feature>
<dbReference type="GO" id="GO:0045087">
    <property type="term" value="P:innate immune response"/>
    <property type="evidence" value="ECO:0007669"/>
    <property type="project" value="UniProtKB-KW"/>
</dbReference>
<comment type="subcellular location">
    <subcellularLocation>
        <location evidence="2">Cell surface</location>
    </subcellularLocation>
    <subcellularLocation>
        <location evidence="3">Secreted</location>
    </subcellularLocation>
</comment>
<dbReference type="SMART" id="SM00181">
    <property type="entry name" value="EGF"/>
    <property type="match status" value="1"/>
</dbReference>
<keyword evidence="8" id="KW-0399">Innate immunity</keyword>
<evidence type="ECO:0000259" key="32">
    <source>
        <dbReference type="PROSITE" id="PS01180"/>
    </source>
</evidence>
<dbReference type="PROSITE" id="PS01187">
    <property type="entry name" value="EGF_CA"/>
    <property type="match status" value="1"/>
</dbReference>
<evidence type="ECO:0000313" key="35">
    <source>
        <dbReference type="EMBL" id="BAU69612.1"/>
    </source>
</evidence>
<dbReference type="FunFam" id="2.10.25.10:FF:000059">
    <property type="entry name" value="Mannan-binding lectin serine protease 1"/>
    <property type="match status" value="1"/>
</dbReference>
<feature type="binding site" evidence="29">
    <location>
        <position position="69"/>
    </location>
    <ligand>
        <name>Ca(2+)</name>
        <dbReference type="ChEBI" id="CHEBI:29108"/>
        <label>1</label>
    </ligand>
</feature>
<dbReference type="PROSITE" id="PS01186">
    <property type="entry name" value="EGF_2"/>
    <property type="match status" value="1"/>
</dbReference>
<dbReference type="GO" id="GO:0072562">
    <property type="term" value="C:blood microparticle"/>
    <property type="evidence" value="ECO:0007669"/>
    <property type="project" value="TreeGrafter"/>
</dbReference>
<evidence type="ECO:0000256" key="28">
    <source>
        <dbReference type="PIRSR" id="PIRSR001155-3"/>
    </source>
</evidence>
<dbReference type="PROSITE" id="PS50240">
    <property type="entry name" value="TRYPSIN_DOM"/>
    <property type="match status" value="1"/>
</dbReference>
<feature type="disulfide bond" evidence="27">
    <location>
        <begin position="655"/>
        <end position="685"/>
    </location>
</feature>
<dbReference type="GO" id="GO:0005509">
    <property type="term" value="F:calcium ion binding"/>
    <property type="evidence" value="ECO:0007669"/>
    <property type="project" value="InterPro"/>
</dbReference>
<dbReference type="InterPro" id="IPR000436">
    <property type="entry name" value="Sushi_SCR_CCP_dom"/>
</dbReference>
<keyword evidence="16" id="KW-0720">Serine protease</keyword>
<evidence type="ECO:0000259" key="33">
    <source>
        <dbReference type="PROSITE" id="PS50240"/>
    </source>
</evidence>
<keyword evidence="9 30" id="KW-0768">Sushi</keyword>
<feature type="domain" description="Sushi" evidence="34">
    <location>
        <begin position="299"/>
        <end position="365"/>
    </location>
</feature>
<evidence type="ECO:0000259" key="34">
    <source>
        <dbReference type="PROSITE" id="PS50923"/>
    </source>
</evidence>
<name>A0A146GED2_SPHZY</name>
<evidence type="ECO:0000256" key="3">
    <source>
        <dbReference type="ARBA" id="ARBA00004613"/>
    </source>
</evidence>
<dbReference type="Pfam" id="PF00084">
    <property type="entry name" value="Sushi"/>
    <property type="match status" value="2"/>
</dbReference>
<evidence type="ECO:0000256" key="4">
    <source>
        <dbReference type="ARBA" id="ARBA00011907"/>
    </source>
</evidence>
<feature type="binding site" evidence="29">
    <location>
        <position position="140"/>
    </location>
    <ligand>
        <name>Ca(2+)</name>
        <dbReference type="ChEBI" id="CHEBI:29108"/>
        <label>2</label>
    </ligand>
</feature>
<feature type="binding site" evidence="29">
    <location>
        <position position="77"/>
    </location>
    <ligand>
        <name>Ca(2+)</name>
        <dbReference type="ChEBI" id="CHEBI:29108"/>
        <label>1</label>
    </ligand>
</feature>
<feature type="disulfide bond" evidence="27">
    <location>
        <begin position="329"/>
        <end position="363"/>
    </location>
</feature>
<dbReference type="PROSITE" id="PS01180">
    <property type="entry name" value="CUB"/>
    <property type="match status" value="2"/>
</dbReference>
<dbReference type="InterPro" id="IPR001314">
    <property type="entry name" value="Peptidase_S1A"/>
</dbReference>
<keyword evidence="11 29" id="KW-0479">Metal-binding</keyword>
<dbReference type="Pfam" id="PF00431">
    <property type="entry name" value="CUB"/>
    <property type="match status" value="2"/>
</dbReference>
<evidence type="ECO:0000256" key="30">
    <source>
        <dbReference type="PROSITE-ProRule" id="PRU00302"/>
    </source>
</evidence>
<dbReference type="GO" id="GO:0031638">
    <property type="term" value="P:zymogen activation"/>
    <property type="evidence" value="ECO:0007669"/>
    <property type="project" value="TreeGrafter"/>
</dbReference>
<dbReference type="SUPFAM" id="SSF57535">
    <property type="entry name" value="Complement control module/SCR domain"/>
    <property type="match status" value="2"/>
</dbReference>
<dbReference type="InterPro" id="IPR000152">
    <property type="entry name" value="EGF-type_Asp/Asn_hydroxyl_site"/>
</dbReference>
<feature type="disulfide bond" evidence="27">
    <location>
        <begin position="74"/>
        <end position="92"/>
    </location>
</feature>
<feature type="disulfide bond" evidence="27">
    <location>
        <begin position="169"/>
        <end position="182"/>
    </location>
</feature>
<keyword evidence="5" id="KW-0964">Secreted</keyword>
<comment type="subunit">
    <text evidence="25">Core component of the complement C1 complex, a calcium-dependent complex composed of 1 molecule of the C1Q subcomplex, 2 molecules of C1R and 2 molecules of C1S. The C1Q subcomplex is composed 18 subunits: 3 chains of C1QA, C1QB, and C1QC trimerize to form 6 collagen-like triple helices connected to six globular ligand-recognition modules. Within the C1 complex, C1R is a dimer of identical chains, each of which is activated by cleavage into two chains, heavy and light, connected by disulfide bonds.</text>
</comment>
<evidence type="ECO:0000256" key="15">
    <source>
        <dbReference type="ARBA" id="ARBA00022813"/>
    </source>
</evidence>
<dbReference type="PROSITE" id="PS50923">
    <property type="entry name" value="SUSHI"/>
    <property type="match status" value="2"/>
</dbReference>
<dbReference type="AlphaFoldDB" id="A0A146GED2"/>
<dbReference type="InterPro" id="IPR024175">
    <property type="entry name" value="Pept_S1A_C1r/C1S/mannan-bd"/>
</dbReference>
<comment type="caution">
    <text evidence="30">Lacks conserved residue(s) required for the propagation of feature annotation.</text>
</comment>
<dbReference type="PIRSF" id="PIRSF001155">
    <property type="entry name" value="C1r_C1s_MASP"/>
    <property type="match status" value="1"/>
</dbReference>
<sequence>MSRGVWMRLLLLLATAGITVPASAPDPMFGMISSPGYPVSYPNETESEWSLKVPQGYRVQLQFSYFEIEPSQRCIYDSLEVFTEGTSLGVFCGTVNGVLGNYPGDQLLISQNNSMNLKFKSDFSNEEEYVGFLAHYKAIDIDECSQTDGEDSICDQVCHNSLGSFFCSCRRGYKLQADGKSCEAQCEEFFDQVSGHLSSPEYPSAYPTKLSCNYSIRVESGFAISLEFVPPFDIEDHYEVHCPYDQLTVQYRNTQVGPLCGKVNPEPIDTQSNAVDIIFNTDGSGDNRGWKLFYSTDRIRCPDLMSVEHGTIAPWQDHYWYLDHVTYTCDVGYKIMQGEQELKSFAMLCQGDGSWDKGLIPTCQLTDCGVPEILPNGRFQTLTSSSVRNGYLSEIKYSCNERYQIETQGSGQYTCSMSREWMNNVVGVTIPYCAPVCGKPDHPLNRGTARIFGGSLAPPGSVPWQAFLTDRSRGERAGGVLLGDRWVLTAAHVFQPKGKARPSQEEMRRLRVYLGGTSVRRLVSGEGVPVELVHLHEGYDGLSEQYAHDLALVRLGRRVTLTEEVVPACLPPTAASALYAPALLGYVSGWGVTQDNRLADKLHYVGLPVAEQGECARAMERAQQAGRGGGSGGQRLSVTRGMFCAGTGLGLRDSCQGDSGGGFVVHQPESDSWFVTGIVSWGLGCGKEDTYGVYTRVSEYRDWIDNIMTTA</sequence>
<feature type="disulfide bond" description="Interchain (between heavy and light chains)" evidence="27">
    <location>
        <begin position="437"/>
        <end position="569"/>
    </location>
</feature>
<evidence type="ECO:0000256" key="17">
    <source>
        <dbReference type="ARBA" id="ARBA00022837"/>
    </source>
</evidence>
<dbReference type="InterPro" id="IPR000742">
    <property type="entry name" value="EGF"/>
</dbReference>
<dbReference type="Gene3D" id="2.60.120.290">
    <property type="entry name" value="Spermadhesin, CUB domain"/>
    <property type="match status" value="2"/>
</dbReference>
<evidence type="ECO:0000256" key="6">
    <source>
        <dbReference type="ARBA" id="ARBA00022536"/>
    </source>
</evidence>
<dbReference type="CDD" id="cd00033">
    <property type="entry name" value="CCP"/>
    <property type="match status" value="1"/>
</dbReference>
<feature type="domain" description="Sushi" evidence="34">
    <location>
        <begin position="366"/>
        <end position="435"/>
    </location>
</feature>
<evidence type="ECO:0000256" key="8">
    <source>
        <dbReference type="ARBA" id="ARBA00022588"/>
    </source>
</evidence>
<evidence type="ECO:0000256" key="13">
    <source>
        <dbReference type="ARBA" id="ARBA00022737"/>
    </source>
</evidence>
<dbReference type="SMART" id="SM00179">
    <property type="entry name" value="EGF_CA"/>
    <property type="match status" value="1"/>
</dbReference>
<evidence type="ECO:0000256" key="14">
    <source>
        <dbReference type="ARBA" id="ARBA00022801"/>
    </source>
</evidence>
<evidence type="ECO:0000256" key="19">
    <source>
        <dbReference type="ARBA" id="ARBA00022875"/>
    </source>
</evidence>
<keyword evidence="6" id="KW-0245">EGF-like domain</keyword>
<feature type="disulfide bond" evidence="27">
    <location>
        <begin position="154"/>
        <end position="167"/>
    </location>
</feature>
<reference evidence="35" key="1">
    <citation type="journal article" date="2016" name="Dev. Comp. Immunol.">
        <title>The complement system of elasmobranches revealed by liver transcriptome analysis of a hammerhead shark, Sphyrna zygaena.</title>
        <authorList>
            <person name="Goshima M."/>
            <person name="Sekiguchi R."/>
            <person name="Matsushita M."/>
            <person name="Nonaka M."/>
        </authorList>
    </citation>
    <scope>NUCLEOTIDE SEQUENCE</scope>
    <source>
        <tissue evidence="35">Liver</tissue>
    </source>
</reference>
<dbReference type="Gene3D" id="2.10.70.10">
    <property type="entry name" value="Complement Module, domain 1"/>
    <property type="match status" value="2"/>
</dbReference>
<feature type="disulfide bond" evidence="27">
    <location>
        <begin position="186"/>
        <end position="212"/>
    </location>
</feature>
<evidence type="ECO:0000256" key="9">
    <source>
        <dbReference type="ARBA" id="ARBA00022659"/>
    </source>
</evidence>
<feature type="binding site" evidence="29">
    <location>
        <position position="122"/>
    </location>
    <ligand>
        <name>Ca(2+)</name>
        <dbReference type="ChEBI" id="CHEBI:29108"/>
        <label>1</label>
    </ligand>
</feature>
<evidence type="ECO:0000256" key="10">
    <source>
        <dbReference type="ARBA" id="ARBA00022670"/>
    </source>
</evidence>
<organism evidence="35">
    <name type="scientific">Sphyrna zygaena</name>
    <name type="common">Smooth hammerhead</name>
    <name type="synonym">Squalus zygaena</name>
    <dbReference type="NCBI Taxonomy" id="195335"/>
    <lineage>
        <taxon>Eukaryota</taxon>
        <taxon>Metazoa</taxon>
        <taxon>Chordata</taxon>
        <taxon>Craniata</taxon>
        <taxon>Vertebrata</taxon>
        <taxon>Chondrichthyes</taxon>
        <taxon>Elasmobranchii</taxon>
        <taxon>Galeomorphii</taxon>
        <taxon>Galeoidea</taxon>
        <taxon>Carcharhiniformes</taxon>
        <taxon>Carcharhinidae</taxon>
        <taxon>Sphyrna</taxon>
    </lineage>
</organism>
<feature type="domain" description="CUB" evidence="32">
    <location>
        <begin position="16"/>
        <end position="139"/>
    </location>
</feature>
<evidence type="ECO:0000256" key="26">
    <source>
        <dbReference type="PIRSR" id="PIRSR001155-1"/>
    </source>
</evidence>
<dbReference type="SMART" id="SM00020">
    <property type="entry name" value="Tryp_SPc"/>
    <property type="match status" value="1"/>
</dbReference>
<dbReference type="SUPFAM" id="SSF57196">
    <property type="entry name" value="EGF/Laminin"/>
    <property type="match status" value="1"/>
</dbReference>
<evidence type="ECO:0000256" key="18">
    <source>
        <dbReference type="ARBA" id="ARBA00022859"/>
    </source>
</evidence>
<dbReference type="SUPFAM" id="SSF50494">
    <property type="entry name" value="Trypsin-like serine proteases"/>
    <property type="match status" value="1"/>
</dbReference>
<dbReference type="CDD" id="cd00054">
    <property type="entry name" value="EGF_CA"/>
    <property type="match status" value="1"/>
</dbReference>
<feature type="active site" description="Charge relay system" evidence="26">
    <location>
        <position position="549"/>
    </location>
</feature>
<comment type="catalytic activity">
    <reaction evidence="1">
        <text>Selective cleavage of Lys(or Arg)-|-Ile bond in complement subcomponent C1s to form the active form of C1s (EC 3.4.21.42).</text>
        <dbReference type="EC" id="3.4.21.41"/>
    </reaction>
</comment>
<feature type="binding site" evidence="29">
    <location>
        <position position="282"/>
    </location>
    <ligand>
        <name>Ca(2+)</name>
        <dbReference type="ChEBI" id="CHEBI:29108"/>
        <label>3</label>
    </ligand>
</feature>
<evidence type="ECO:0000256" key="16">
    <source>
        <dbReference type="ARBA" id="ARBA00022825"/>
    </source>
</evidence>
<keyword evidence="14" id="KW-0378">Hydrolase</keyword>
<keyword evidence="19" id="KW-0180">Complement pathway</keyword>
<evidence type="ECO:0000256" key="11">
    <source>
        <dbReference type="ARBA" id="ARBA00022723"/>
    </source>
</evidence>
<dbReference type="PANTHER" id="PTHR24255:SF25">
    <property type="entry name" value="COMPLEMENT C1R SUBCOMPONENT"/>
    <property type="match status" value="1"/>
</dbReference>